<dbReference type="AlphaFoldDB" id="A0AAU0F492"/>
<dbReference type="PANTHER" id="PTHR30040:SF2">
    <property type="entry name" value="FAD:PROTEIN FMN TRANSFERASE"/>
    <property type="match status" value="1"/>
</dbReference>
<dbReference type="EMBL" id="CP136426">
    <property type="protein sequence ID" value="WOC53059.1"/>
    <property type="molecule type" value="Genomic_DNA"/>
</dbReference>
<dbReference type="PANTHER" id="PTHR30040">
    <property type="entry name" value="THIAMINE BIOSYNTHESIS LIPOPROTEIN APBE"/>
    <property type="match status" value="1"/>
</dbReference>
<dbReference type="InterPro" id="IPR003374">
    <property type="entry name" value="ApbE-like_sf"/>
</dbReference>
<dbReference type="KEGG" id="bpor:BPO_2412"/>
<evidence type="ECO:0000256" key="3">
    <source>
        <dbReference type="ARBA" id="ARBA00016337"/>
    </source>
</evidence>
<evidence type="ECO:0000256" key="10">
    <source>
        <dbReference type="ARBA" id="ARBA00048540"/>
    </source>
</evidence>
<evidence type="ECO:0000256" key="8">
    <source>
        <dbReference type="ARBA" id="ARBA00022842"/>
    </source>
</evidence>
<comment type="catalytic activity">
    <reaction evidence="10">
        <text>L-threonyl-[protein] + FAD = FMN-L-threonyl-[protein] + AMP + H(+)</text>
        <dbReference type="Rhea" id="RHEA:36847"/>
        <dbReference type="Rhea" id="RHEA-COMP:11060"/>
        <dbReference type="Rhea" id="RHEA-COMP:11061"/>
        <dbReference type="ChEBI" id="CHEBI:15378"/>
        <dbReference type="ChEBI" id="CHEBI:30013"/>
        <dbReference type="ChEBI" id="CHEBI:57692"/>
        <dbReference type="ChEBI" id="CHEBI:74257"/>
        <dbReference type="ChEBI" id="CHEBI:456215"/>
        <dbReference type="EC" id="2.7.1.180"/>
    </reaction>
</comment>
<dbReference type="EC" id="2.7.1.180" evidence="2"/>
<dbReference type="Pfam" id="PF02424">
    <property type="entry name" value="ApbE"/>
    <property type="match status" value="1"/>
</dbReference>
<keyword evidence="4" id="KW-0285">Flavoprotein</keyword>
<sequence>MSSLKELSGILKFQDGIFDITYAGMERIWKFDGSMNELPTQEQLNKALKTVGYQHIQLDETQKSVFLQLSKSKVSFGSIGKAYAAQRAAEKMKSKGVEHILVNAAGDLYVFGNPPGKDCWRIGLQNPFRRSKTLQSVCVKDEAILTSGDYEKFVFINGKRYGHIINPKTGMPSTQNVSVTVRGKNAELANFLSTTLMLLDKKQAKALAKQDPEYKIWLVQSGGKTRRYN</sequence>
<protein>
    <recommendedName>
        <fullName evidence="3">FAD:protein FMN transferase</fullName>
        <ecNumber evidence="2">2.7.1.180</ecNumber>
    </recommendedName>
    <alternativeName>
        <fullName evidence="9">Flavin transferase</fullName>
    </alternativeName>
</protein>
<evidence type="ECO:0000256" key="7">
    <source>
        <dbReference type="ARBA" id="ARBA00022827"/>
    </source>
</evidence>
<keyword evidence="8" id="KW-0460">Magnesium</keyword>
<dbReference type="GO" id="GO:0016740">
    <property type="term" value="F:transferase activity"/>
    <property type="evidence" value="ECO:0007669"/>
    <property type="project" value="UniProtKB-KW"/>
</dbReference>
<name>A0AAU0F492_9FLAO</name>
<dbReference type="InterPro" id="IPR024932">
    <property type="entry name" value="ApbE"/>
</dbReference>
<dbReference type="Gene3D" id="3.10.520.10">
    <property type="entry name" value="ApbE-like domains"/>
    <property type="match status" value="1"/>
</dbReference>
<dbReference type="GO" id="GO:0046872">
    <property type="term" value="F:metal ion binding"/>
    <property type="evidence" value="ECO:0007669"/>
    <property type="project" value="UniProtKB-KW"/>
</dbReference>
<proteinExistence type="predicted"/>
<dbReference type="SUPFAM" id="SSF143631">
    <property type="entry name" value="ApbE-like"/>
    <property type="match status" value="1"/>
</dbReference>
<evidence type="ECO:0000256" key="2">
    <source>
        <dbReference type="ARBA" id="ARBA00011955"/>
    </source>
</evidence>
<gene>
    <name evidence="11" type="ORF">BPO_2412</name>
</gene>
<organism evidence="11 12">
    <name type="scientific">Bergeyella porcorum</name>
    <dbReference type="NCBI Taxonomy" id="1735111"/>
    <lineage>
        <taxon>Bacteria</taxon>
        <taxon>Pseudomonadati</taxon>
        <taxon>Bacteroidota</taxon>
        <taxon>Flavobacteriia</taxon>
        <taxon>Flavobacteriales</taxon>
        <taxon>Weeksellaceae</taxon>
        <taxon>Bergeyella</taxon>
    </lineage>
</organism>
<evidence type="ECO:0000313" key="12">
    <source>
        <dbReference type="Proteomes" id="UP001432059"/>
    </source>
</evidence>
<evidence type="ECO:0000313" key="11">
    <source>
        <dbReference type="EMBL" id="WOC53059.1"/>
    </source>
</evidence>
<keyword evidence="5" id="KW-0808">Transferase</keyword>
<evidence type="ECO:0000256" key="9">
    <source>
        <dbReference type="ARBA" id="ARBA00031306"/>
    </source>
</evidence>
<comment type="cofactor">
    <cofactor evidence="1">
        <name>Mg(2+)</name>
        <dbReference type="ChEBI" id="CHEBI:18420"/>
    </cofactor>
</comment>
<evidence type="ECO:0000256" key="6">
    <source>
        <dbReference type="ARBA" id="ARBA00022723"/>
    </source>
</evidence>
<dbReference type="Proteomes" id="UP001432059">
    <property type="component" value="Chromosome"/>
</dbReference>
<keyword evidence="6" id="KW-0479">Metal-binding</keyword>
<evidence type="ECO:0000256" key="5">
    <source>
        <dbReference type="ARBA" id="ARBA00022679"/>
    </source>
</evidence>
<evidence type="ECO:0000256" key="1">
    <source>
        <dbReference type="ARBA" id="ARBA00001946"/>
    </source>
</evidence>
<keyword evidence="12" id="KW-1185">Reference proteome</keyword>
<keyword evidence="7" id="KW-0274">FAD</keyword>
<accession>A0AAU0F492</accession>
<dbReference type="RefSeq" id="WP_327984354.1">
    <property type="nucleotide sequence ID" value="NZ_CP136426.1"/>
</dbReference>
<evidence type="ECO:0000256" key="4">
    <source>
        <dbReference type="ARBA" id="ARBA00022630"/>
    </source>
</evidence>
<reference evidence="11" key="1">
    <citation type="submission" date="2023-10" db="EMBL/GenBank/DDBJ databases">
        <title>Characterization and whole genome sequencing of a novel strain of Bergeyella porcorum QD2021 isolated from pig.</title>
        <authorList>
            <person name="Liu G."/>
            <person name="Chen C."/>
            <person name="Han X."/>
        </authorList>
    </citation>
    <scope>NUCLEOTIDE SEQUENCE</scope>
    <source>
        <strain evidence="11">QD2021</strain>
    </source>
</reference>